<name>A0A5J4U776_9EUKA</name>
<proteinExistence type="predicted"/>
<organism evidence="1 2">
    <name type="scientific">Streblomastix strix</name>
    <dbReference type="NCBI Taxonomy" id="222440"/>
    <lineage>
        <taxon>Eukaryota</taxon>
        <taxon>Metamonada</taxon>
        <taxon>Preaxostyla</taxon>
        <taxon>Oxymonadida</taxon>
        <taxon>Streblomastigidae</taxon>
        <taxon>Streblomastix</taxon>
    </lineage>
</organism>
<dbReference type="AlphaFoldDB" id="A0A5J4U776"/>
<dbReference type="PANTHER" id="PTHR33050:SF7">
    <property type="entry name" value="RIBONUCLEASE H"/>
    <property type="match status" value="1"/>
</dbReference>
<accession>A0A5J4U776</accession>
<dbReference type="Proteomes" id="UP000324800">
    <property type="component" value="Unassembled WGS sequence"/>
</dbReference>
<dbReference type="EMBL" id="SNRW01019382">
    <property type="protein sequence ID" value="KAA6366437.1"/>
    <property type="molecule type" value="Genomic_DNA"/>
</dbReference>
<gene>
    <name evidence="1" type="ORF">EZS28_038037</name>
</gene>
<dbReference type="PANTHER" id="PTHR33050">
    <property type="entry name" value="REVERSE TRANSCRIPTASE DOMAIN-CONTAINING PROTEIN"/>
    <property type="match status" value="1"/>
</dbReference>
<comment type="caution">
    <text evidence="1">The sequence shown here is derived from an EMBL/GenBank/DDBJ whole genome shotgun (WGS) entry which is preliminary data.</text>
</comment>
<reference evidence="1 2" key="1">
    <citation type="submission" date="2019-03" db="EMBL/GenBank/DDBJ databases">
        <title>Single cell metagenomics reveals metabolic interactions within the superorganism composed of flagellate Streblomastix strix and complex community of Bacteroidetes bacteria on its surface.</title>
        <authorList>
            <person name="Treitli S.C."/>
            <person name="Kolisko M."/>
            <person name="Husnik F."/>
            <person name="Keeling P."/>
            <person name="Hampl V."/>
        </authorList>
    </citation>
    <scope>NUCLEOTIDE SEQUENCE [LARGE SCALE GENOMIC DNA]</scope>
    <source>
        <strain evidence="1">ST1C</strain>
    </source>
</reference>
<dbReference type="InterPro" id="IPR052055">
    <property type="entry name" value="Hepadnavirus_pol/RT"/>
</dbReference>
<protein>
    <submittedName>
        <fullName evidence="1">Uncharacterized protein</fullName>
    </submittedName>
</protein>
<evidence type="ECO:0000313" key="2">
    <source>
        <dbReference type="Proteomes" id="UP000324800"/>
    </source>
</evidence>
<evidence type="ECO:0000313" key="1">
    <source>
        <dbReference type="EMBL" id="KAA6366437.1"/>
    </source>
</evidence>
<sequence length="247" mass="28686">MEAEMTSNAKEIKAIYYGQFCFEQVFKKIQDQAVFIRSDNITAVYDIGKQKAKESLKERIKQVFYLLKRLQLQITTINIPGKLNSTTYSLSRLCRSGDNTLKDGIIQMICKTWNYMPQIYIFVTQHNKLINNYVTVDLNDLGTHFHNAFNNKWNKVKLYIHPPIPVLNRVLQKMKQDKAEGIIAPIQPGQSWYTKLKNLSIKFLSHGLSERILEMGQRMKDKDQKFPPGNVGAFLLDLSQTWGETYQ</sequence>